<evidence type="ECO:0000313" key="3">
    <source>
        <dbReference type="Proteomes" id="UP000011223"/>
    </source>
</evidence>
<keyword evidence="3" id="KW-1185">Reference proteome</keyword>
<sequence>MGYWDDCSAKFNGRHTEYTNCTFVIYFLGMMMFAFVVRNRKTLPAEKNS</sequence>
<gene>
    <name evidence="2" type="ORF">D515_04710</name>
</gene>
<evidence type="ECO:0000313" key="2">
    <source>
        <dbReference type="EMBL" id="EOD77048.1"/>
    </source>
</evidence>
<protein>
    <submittedName>
        <fullName evidence="2">Uncharacterized protein</fullName>
    </submittedName>
</protein>
<proteinExistence type="predicted"/>
<dbReference type="EMBL" id="ANFM02000077">
    <property type="protein sequence ID" value="EOD77048.1"/>
    <property type="molecule type" value="Genomic_DNA"/>
</dbReference>
<name>R1GLL4_9GAMM</name>
<keyword evidence="1" id="KW-0812">Transmembrane</keyword>
<dbReference type="AlphaFoldDB" id="R1GLL4"/>
<organism evidence="2 3">
    <name type="scientific">Grimontia indica</name>
    <dbReference type="NCBI Taxonomy" id="1056512"/>
    <lineage>
        <taxon>Bacteria</taxon>
        <taxon>Pseudomonadati</taxon>
        <taxon>Pseudomonadota</taxon>
        <taxon>Gammaproteobacteria</taxon>
        <taxon>Vibrionales</taxon>
        <taxon>Vibrionaceae</taxon>
        <taxon>Grimontia</taxon>
    </lineage>
</organism>
<comment type="caution">
    <text evidence="2">The sequence shown here is derived from an EMBL/GenBank/DDBJ whole genome shotgun (WGS) entry which is preliminary data.</text>
</comment>
<reference evidence="2 3" key="1">
    <citation type="journal article" date="2014" name="PLoS ONE">
        <title>Grimontia indica AK16(T), sp. nov., Isolated from a Seawater Sample Reports the Presence of Pathogenic Genes Similar to Vibrio Genus.</title>
        <authorList>
            <person name="Singh A."/>
            <person name="Vaidya B."/>
            <person name="Khatri I."/>
            <person name="Srinivas T.N."/>
            <person name="Subramanian S."/>
            <person name="Korpole S."/>
            <person name="Pinnaka A.K."/>
        </authorList>
    </citation>
    <scope>NUCLEOTIDE SEQUENCE [LARGE SCALE GENOMIC DNA]</scope>
    <source>
        <strain evidence="2 3">AK16</strain>
    </source>
</reference>
<keyword evidence="1" id="KW-0472">Membrane</keyword>
<evidence type="ECO:0000256" key="1">
    <source>
        <dbReference type="SAM" id="Phobius"/>
    </source>
</evidence>
<accession>R1GLL4</accession>
<keyword evidence="1" id="KW-1133">Transmembrane helix</keyword>
<feature type="transmembrane region" description="Helical" evidence="1">
    <location>
        <begin position="18"/>
        <end position="37"/>
    </location>
</feature>
<dbReference type="Proteomes" id="UP000011223">
    <property type="component" value="Unassembled WGS sequence"/>
</dbReference>